<keyword evidence="2" id="KW-1185">Reference proteome</keyword>
<sequence length="67" mass="7680">MRRTIRILFADLWLRCPGTSSVGKWLRPVEYLCIRLKGATMPGVHTFYDGATFLQPIAKHYGVQVDK</sequence>
<dbReference type="Proteomes" id="UP000054047">
    <property type="component" value="Unassembled WGS sequence"/>
</dbReference>
<evidence type="ECO:0000313" key="2">
    <source>
        <dbReference type="Proteomes" id="UP000054047"/>
    </source>
</evidence>
<feature type="non-terminal residue" evidence="1">
    <location>
        <position position="67"/>
    </location>
</feature>
<dbReference type="AlphaFoldDB" id="A0A0C2D0I0"/>
<proteinExistence type="predicted"/>
<protein>
    <submittedName>
        <fullName evidence="1">Uncharacterized protein</fullName>
    </submittedName>
</protein>
<evidence type="ECO:0000313" key="1">
    <source>
        <dbReference type="EMBL" id="KIH62838.1"/>
    </source>
</evidence>
<name>A0A0C2D0I0_9BILA</name>
<reference evidence="1 2" key="1">
    <citation type="submission" date="2013-12" db="EMBL/GenBank/DDBJ databases">
        <title>Draft genome of the parsitic nematode Ancylostoma duodenale.</title>
        <authorList>
            <person name="Mitreva M."/>
        </authorList>
    </citation>
    <scope>NUCLEOTIDE SEQUENCE [LARGE SCALE GENOMIC DNA]</scope>
    <source>
        <strain evidence="1 2">Zhejiang</strain>
    </source>
</reference>
<dbReference type="EMBL" id="KN729046">
    <property type="protein sequence ID" value="KIH62838.1"/>
    <property type="molecule type" value="Genomic_DNA"/>
</dbReference>
<organism evidence="1 2">
    <name type="scientific">Ancylostoma duodenale</name>
    <dbReference type="NCBI Taxonomy" id="51022"/>
    <lineage>
        <taxon>Eukaryota</taxon>
        <taxon>Metazoa</taxon>
        <taxon>Ecdysozoa</taxon>
        <taxon>Nematoda</taxon>
        <taxon>Chromadorea</taxon>
        <taxon>Rhabditida</taxon>
        <taxon>Rhabditina</taxon>
        <taxon>Rhabditomorpha</taxon>
        <taxon>Strongyloidea</taxon>
        <taxon>Ancylostomatidae</taxon>
        <taxon>Ancylostomatinae</taxon>
        <taxon>Ancylostoma</taxon>
    </lineage>
</organism>
<gene>
    <name evidence="1" type="ORF">ANCDUO_06877</name>
</gene>
<accession>A0A0C2D0I0</accession>